<name>A0ABR7YQI9_9SPHI</name>
<proteinExistence type="predicted"/>
<protein>
    <submittedName>
        <fullName evidence="1">Uncharacterized protein</fullName>
    </submittedName>
</protein>
<sequence length="73" mass="8497">MLNSKINKWDPIHDIPNQLYLNSLRDEANILTVLLSNVDTDRDISIVFDGVISYQSVIETCSLEQLEKYHYLK</sequence>
<reference evidence="1 2" key="1">
    <citation type="submission" date="2020-08" db="EMBL/GenBank/DDBJ databases">
        <title>Sphingobacterium sp. DN00404 isolated from aquaculture water.</title>
        <authorList>
            <person name="Zhang M."/>
        </authorList>
    </citation>
    <scope>NUCLEOTIDE SEQUENCE [LARGE SCALE GENOMIC DNA]</scope>
    <source>
        <strain evidence="1 2">DN00404</strain>
    </source>
</reference>
<accession>A0ABR7YQI9</accession>
<dbReference type="EMBL" id="JACOIK010000008">
    <property type="protein sequence ID" value="MBD1433575.1"/>
    <property type="molecule type" value="Genomic_DNA"/>
</dbReference>
<dbReference type="Proteomes" id="UP000602759">
    <property type="component" value="Unassembled WGS sequence"/>
</dbReference>
<evidence type="ECO:0000313" key="2">
    <source>
        <dbReference type="Proteomes" id="UP000602759"/>
    </source>
</evidence>
<keyword evidence="2" id="KW-1185">Reference proteome</keyword>
<gene>
    <name evidence="1" type="ORF">H8B06_12110</name>
</gene>
<evidence type="ECO:0000313" key="1">
    <source>
        <dbReference type="EMBL" id="MBD1433575.1"/>
    </source>
</evidence>
<dbReference type="RefSeq" id="WP_190994537.1">
    <property type="nucleotide sequence ID" value="NZ_JACOIK010000008.1"/>
</dbReference>
<organism evidence="1 2">
    <name type="scientific">Sphingobacterium micropteri</name>
    <dbReference type="NCBI Taxonomy" id="2763501"/>
    <lineage>
        <taxon>Bacteria</taxon>
        <taxon>Pseudomonadati</taxon>
        <taxon>Bacteroidota</taxon>
        <taxon>Sphingobacteriia</taxon>
        <taxon>Sphingobacteriales</taxon>
        <taxon>Sphingobacteriaceae</taxon>
        <taxon>Sphingobacterium</taxon>
    </lineage>
</organism>
<comment type="caution">
    <text evidence="1">The sequence shown here is derived from an EMBL/GenBank/DDBJ whole genome shotgun (WGS) entry which is preliminary data.</text>
</comment>